<comment type="caution">
    <text evidence="1">The sequence shown here is derived from an EMBL/GenBank/DDBJ whole genome shotgun (WGS) entry which is preliminary data.</text>
</comment>
<protein>
    <submittedName>
        <fullName evidence="1">Alpha/beta hydrolase</fullName>
    </submittedName>
</protein>
<dbReference type="RefSeq" id="WP_190998849.1">
    <property type="nucleotide sequence ID" value="NZ_JACXSI010000032.1"/>
</dbReference>
<name>A0A927HC63_9BACI</name>
<dbReference type="SUPFAM" id="SSF53474">
    <property type="entry name" value="alpha/beta-Hydrolases"/>
    <property type="match status" value="1"/>
</dbReference>
<reference evidence="1" key="1">
    <citation type="submission" date="2020-09" db="EMBL/GenBank/DDBJ databases">
        <title>Bacillus faecalis sp. nov., a moderately halophilic bacterium isolated from cow faeces.</title>
        <authorList>
            <person name="Jiang L."/>
            <person name="Lee J."/>
        </authorList>
    </citation>
    <scope>NUCLEOTIDE SEQUENCE</scope>
    <source>
        <strain evidence="1">AGMB 02131</strain>
    </source>
</reference>
<dbReference type="GO" id="GO:0016787">
    <property type="term" value="F:hydrolase activity"/>
    <property type="evidence" value="ECO:0007669"/>
    <property type="project" value="UniProtKB-KW"/>
</dbReference>
<dbReference type="EMBL" id="JACXSI010000032">
    <property type="protein sequence ID" value="MBD3109312.1"/>
    <property type="molecule type" value="Genomic_DNA"/>
</dbReference>
<evidence type="ECO:0000313" key="2">
    <source>
        <dbReference type="Proteomes" id="UP000602076"/>
    </source>
</evidence>
<dbReference type="InterPro" id="IPR029058">
    <property type="entry name" value="AB_hydrolase_fold"/>
</dbReference>
<keyword evidence="2" id="KW-1185">Reference proteome</keyword>
<dbReference type="PIRSF" id="PIRSF033634">
    <property type="entry name" value="UCP033634"/>
    <property type="match status" value="1"/>
</dbReference>
<dbReference type="Proteomes" id="UP000602076">
    <property type="component" value="Unassembled WGS sequence"/>
</dbReference>
<evidence type="ECO:0000313" key="1">
    <source>
        <dbReference type="EMBL" id="MBD3109312.1"/>
    </source>
</evidence>
<sequence>MNIVKKQIRVNDKLTPYTHFETSSKTVCFMFSGSGYNYDKPLFYYATMLMLENQIDLVHVHYKYEEAIFQNPIEVIGETMIVDVDAVIADVLKNGQYTETAFLGKSLGTIPMSKLLKWEEFSQSTMILLTPLLRLDAIFESILNSQHQALLVIGDKDPHYNVNQMEQLKRSNIKIDIIPNVNHSLDISTFDTISSLSAISRVMGKIHEVLSTKSEA</sequence>
<dbReference type="InterPro" id="IPR017018">
    <property type="entry name" value="UCP033634"/>
</dbReference>
<gene>
    <name evidence="1" type="ORF">IEO70_13250</name>
</gene>
<dbReference type="Gene3D" id="3.40.50.1820">
    <property type="entry name" value="alpha/beta hydrolase"/>
    <property type="match status" value="1"/>
</dbReference>
<proteinExistence type="predicted"/>
<accession>A0A927HC63</accession>
<dbReference type="AlphaFoldDB" id="A0A927HC63"/>
<organism evidence="1 2">
    <name type="scientific">Peribacillus faecalis</name>
    <dbReference type="NCBI Taxonomy" id="2772559"/>
    <lineage>
        <taxon>Bacteria</taxon>
        <taxon>Bacillati</taxon>
        <taxon>Bacillota</taxon>
        <taxon>Bacilli</taxon>
        <taxon>Bacillales</taxon>
        <taxon>Bacillaceae</taxon>
        <taxon>Peribacillus</taxon>
    </lineage>
</organism>
<keyword evidence="1" id="KW-0378">Hydrolase</keyword>